<evidence type="ECO:0000256" key="2">
    <source>
        <dbReference type="ARBA" id="ARBA00023125"/>
    </source>
</evidence>
<evidence type="ECO:0000256" key="1">
    <source>
        <dbReference type="ARBA" id="ARBA00023015"/>
    </source>
</evidence>
<keyword evidence="2 4" id="KW-0238">DNA-binding</keyword>
<dbReference type="PROSITE" id="PS01081">
    <property type="entry name" value="HTH_TETR_1"/>
    <property type="match status" value="1"/>
</dbReference>
<evidence type="ECO:0000313" key="7">
    <source>
        <dbReference type="Proteomes" id="UP001597541"/>
    </source>
</evidence>
<organism evidence="6 7">
    <name type="scientific">Paenibacillus gansuensis</name>
    <dbReference type="NCBI Taxonomy" id="306542"/>
    <lineage>
        <taxon>Bacteria</taxon>
        <taxon>Bacillati</taxon>
        <taxon>Bacillota</taxon>
        <taxon>Bacilli</taxon>
        <taxon>Bacillales</taxon>
        <taxon>Paenibacillaceae</taxon>
        <taxon>Paenibacillus</taxon>
    </lineage>
</organism>
<dbReference type="InterPro" id="IPR050109">
    <property type="entry name" value="HTH-type_TetR-like_transc_reg"/>
</dbReference>
<dbReference type="SUPFAM" id="SSF46689">
    <property type="entry name" value="Homeodomain-like"/>
    <property type="match status" value="1"/>
</dbReference>
<name>A0ABW5PMM3_9BACL</name>
<dbReference type="EMBL" id="JBHUME010000020">
    <property type="protein sequence ID" value="MFD2615667.1"/>
    <property type="molecule type" value="Genomic_DNA"/>
</dbReference>
<protein>
    <submittedName>
        <fullName evidence="6">TetR family transcriptional regulator</fullName>
    </submittedName>
</protein>
<dbReference type="InterPro" id="IPR001647">
    <property type="entry name" value="HTH_TetR"/>
</dbReference>
<proteinExistence type="predicted"/>
<evidence type="ECO:0000256" key="4">
    <source>
        <dbReference type="PROSITE-ProRule" id="PRU00335"/>
    </source>
</evidence>
<dbReference type="InterPro" id="IPR009057">
    <property type="entry name" value="Homeodomain-like_sf"/>
</dbReference>
<evidence type="ECO:0000259" key="5">
    <source>
        <dbReference type="PROSITE" id="PS50977"/>
    </source>
</evidence>
<dbReference type="Gene3D" id="1.10.10.60">
    <property type="entry name" value="Homeodomain-like"/>
    <property type="match status" value="1"/>
</dbReference>
<dbReference type="RefSeq" id="WP_377607769.1">
    <property type="nucleotide sequence ID" value="NZ_JBHUME010000020.1"/>
</dbReference>
<feature type="DNA-binding region" description="H-T-H motif" evidence="4">
    <location>
        <begin position="28"/>
        <end position="47"/>
    </location>
</feature>
<dbReference type="PROSITE" id="PS50977">
    <property type="entry name" value="HTH_TETR_2"/>
    <property type="match status" value="1"/>
</dbReference>
<sequence>MAGEPEIKNRILLAAKSLFAAQGFDATSVRQICEKAGANPALVSYHFGGKHNMFCALFESYFPGTRLPEIDRLPGNAADKIRLLLTEVVHYRSSDPDMIAILQREITTDSPRIDAIRNHVMPVWMMLRNLLEEGKDKGLFHYESLDNTLFFILGIVLFHRHTRYFQPLFSGERISTEKLAEDTCTFVFRGLGYEKK</sequence>
<comment type="caution">
    <text evidence="6">The sequence shown here is derived from an EMBL/GenBank/DDBJ whole genome shotgun (WGS) entry which is preliminary data.</text>
</comment>
<dbReference type="InterPro" id="IPR023772">
    <property type="entry name" value="DNA-bd_HTH_TetR-type_CS"/>
</dbReference>
<dbReference type="PANTHER" id="PTHR30055">
    <property type="entry name" value="HTH-TYPE TRANSCRIPTIONAL REGULATOR RUTR"/>
    <property type="match status" value="1"/>
</dbReference>
<evidence type="ECO:0000256" key="3">
    <source>
        <dbReference type="ARBA" id="ARBA00023163"/>
    </source>
</evidence>
<reference evidence="7" key="1">
    <citation type="journal article" date="2019" name="Int. J. Syst. Evol. Microbiol.">
        <title>The Global Catalogue of Microorganisms (GCM) 10K type strain sequencing project: providing services to taxonomists for standard genome sequencing and annotation.</title>
        <authorList>
            <consortium name="The Broad Institute Genomics Platform"/>
            <consortium name="The Broad Institute Genome Sequencing Center for Infectious Disease"/>
            <person name="Wu L."/>
            <person name="Ma J."/>
        </authorList>
    </citation>
    <scope>NUCLEOTIDE SEQUENCE [LARGE SCALE GENOMIC DNA]</scope>
    <source>
        <strain evidence="7">KCTC 3950</strain>
    </source>
</reference>
<dbReference type="Gene3D" id="1.10.357.10">
    <property type="entry name" value="Tetracycline Repressor, domain 2"/>
    <property type="match status" value="1"/>
</dbReference>
<accession>A0ABW5PMM3</accession>
<dbReference type="SUPFAM" id="SSF48498">
    <property type="entry name" value="Tetracyclin repressor-like, C-terminal domain"/>
    <property type="match status" value="1"/>
</dbReference>
<dbReference type="InterPro" id="IPR036271">
    <property type="entry name" value="Tet_transcr_reg_TetR-rel_C_sf"/>
</dbReference>
<evidence type="ECO:0000313" key="6">
    <source>
        <dbReference type="EMBL" id="MFD2615667.1"/>
    </source>
</evidence>
<keyword evidence="1" id="KW-0805">Transcription regulation</keyword>
<keyword evidence="3" id="KW-0804">Transcription</keyword>
<dbReference type="Pfam" id="PF00440">
    <property type="entry name" value="TetR_N"/>
    <property type="match status" value="1"/>
</dbReference>
<dbReference type="Proteomes" id="UP001597541">
    <property type="component" value="Unassembled WGS sequence"/>
</dbReference>
<gene>
    <name evidence="6" type="ORF">ACFSUF_24985</name>
</gene>
<dbReference type="PANTHER" id="PTHR30055:SF234">
    <property type="entry name" value="HTH-TYPE TRANSCRIPTIONAL REGULATOR BETI"/>
    <property type="match status" value="1"/>
</dbReference>
<feature type="domain" description="HTH tetR-type" evidence="5">
    <location>
        <begin position="5"/>
        <end position="65"/>
    </location>
</feature>
<keyword evidence="7" id="KW-1185">Reference proteome</keyword>
<dbReference type="PRINTS" id="PR00455">
    <property type="entry name" value="HTHTETR"/>
</dbReference>